<evidence type="ECO:0000256" key="4">
    <source>
        <dbReference type="ARBA" id="ARBA00022438"/>
    </source>
</evidence>
<dbReference type="GO" id="GO:0005615">
    <property type="term" value="C:extracellular space"/>
    <property type="evidence" value="ECO:0007669"/>
    <property type="project" value="TreeGrafter"/>
</dbReference>
<evidence type="ECO:0000256" key="13">
    <source>
        <dbReference type="ARBA" id="ARBA00022968"/>
    </source>
</evidence>
<dbReference type="Gene3D" id="2.60.40.1910">
    <property type="match status" value="1"/>
</dbReference>
<dbReference type="SUPFAM" id="SSF63737">
    <property type="entry name" value="Leukotriene A4 hydrolase N-terminal domain"/>
    <property type="match status" value="1"/>
</dbReference>
<dbReference type="InterPro" id="IPR050344">
    <property type="entry name" value="Peptidase_M1_aminopeptidases"/>
</dbReference>
<dbReference type="Gene3D" id="2.60.40.1730">
    <property type="entry name" value="tricorn interacting facor f3 domain"/>
    <property type="match status" value="1"/>
</dbReference>
<keyword evidence="15" id="KW-0482">Metalloprotease</keyword>
<dbReference type="GO" id="GO:0008270">
    <property type="term" value="F:zinc ion binding"/>
    <property type="evidence" value="ECO:0007669"/>
    <property type="project" value="InterPro"/>
</dbReference>
<evidence type="ECO:0008006" key="27">
    <source>
        <dbReference type="Google" id="ProtNLM"/>
    </source>
</evidence>
<dbReference type="GO" id="GO:0043171">
    <property type="term" value="P:peptide catabolic process"/>
    <property type="evidence" value="ECO:0007669"/>
    <property type="project" value="TreeGrafter"/>
</dbReference>
<dbReference type="Pfam" id="PF11838">
    <property type="entry name" value="ERAP1_C"/>
    <property type="match status" value="1"/>
</dbReference>
<dbReference type="AlphaFoldDB" id="A0AAD8E2D1"/>
<keyword evidence="16" id="KW-0472">Membrane</keyword>
<keyword evidence="12 20" id="KW-0862">Zinc</keyword>
<organism evidence="25 26">
    <name type="scientific">Diploptera punctata</name>
    <name type="common">Pacific beetle cockroach</name>
    <dbReference type="NCBI Taxonomy" id="6984"/>
    <lineage>
        <taxon>Eukaryota</taxon>
        <taxon>Metazoa</taxon>
        <taxon>Ecdysozoa</taxon>
        <taxon>Arthropoda</taxon>
        <taxon>Hexapoda</taxon>
        <taxon>Insecta</taxon>
        <taxon>Pterygota</taxon>
        <taxon>Neoptera</taxon>
        <taxon>Polyneoptera</taxon>
        <taxon>Dictyoptera</taxon>
        <taxon>Blattodea</taxon>
        <taxon>Blaberoidea</taxon>
        <taxon>Blaberidae</taxon>
        <taxon>Diplopterinae</taxon>
        <taxon>Diploptera</taxon>
    </lineage>
</organism>
<keyword evidence="11" id="KW-0378">Hydrolase</keyword>
<dbReference type="InterPro" id="IPR024571">
    <property type="entry name" value="ERAP1-like_C_dom"/>
</dbReference>
<evidence type="ECO:0000256" key="21">
    <source>
        <dbReference type="PIRSR" id="PIRSR634016-4"/>
    </source>
</evidence>
<dbReference type="Pfam" id="PF01433">
    <property type="entry name" value="Peptidase_M1"/>
    <property type="match status" value="1"/>
</dbReference>
<keyword evidence="9 20" id="KW-0479">Metal-binding</keyword>
<keyword evidence="18" id="KW-0449">Lipoprotein</keyword>
<evidence type="ECO:0000256" key="18">
    <source>
        <dbReference type="ARBA" id="ARBA00023288"/>
    </source>
</evidence>
<reference evidence="25" key="1">
    <citation type="journal article" date="2023" name="IScience">
        <title>Live-bearing cockroach genome reveals convergent evolutionary mechanisms linked to viviparity in insects and beyond.</title>
        <authorList>
            <person name="Fouks B."/>
            <person name="Harrison M.C."/>
            <person name="Mikhailova A.A."/>
            <person name="Marchal E."/>
            <person name="English S."/>
            <person name="Carruthers M."/>
            <person name="Jennings E.C."/>
            <person name="Chiamaka E.L."/>
            <person name="Frigard R.A."/>
            <person name="Pippel M."/>
            <person name="Attardo G.M."/>
            <person name="Benoit J.B."/>
            <person name="Bornberg-Bauer E."/>
            <person name="Tobe S.S."/>
        </authorList>
    </citation>
    <scope>NUCLEOTIDE SEQUENCE</scope>
    <source>
        <strain evidence="25">Stay&amp;Tobe</strain>
    </source>
</reference>
<keyword evidence="26" id="KW-1185">Reference proteome</keyword>
<feature type="site" description="Transition state stabilizer" evidence="21">
    <location>
        <position position="356"/>
    </location>
</feature>
<comment type="cofactor">
    <cofactor evidence="20">
        <name>Zn(2+)</name>
        <dbReference type="ChEBI" id="CHEBI:29105"/>
    </cofactor>
    <text evidence="20">Binds 1 zinc ion per subunit.</text>
</comment>
<dbReference type="Proteomes" id="UP001233999">
    <property type="component" value="Unassembled WGS sequence"/>
</dbReference>
<comment type="caution">
    <text evidence="25">The sequence shown here is derived from an EMBL/GenBank/DDBJ whole genome shotgun (WGS) entry which is preliminary data.</text>
</comment>
<feature type="domain" description="Aminopeptidase N-like N-terminal" evidence="24">
    <location>
        <begin position="17"/>
        <end position="204"/>
    </location>
</feature>
<evidence type="ECO:0000313" key="26">
    <source>
        <dbReference type="Proteomes" id="UP001233999"/>
    </source>
</evidence>
<evidence type="ECO:0000259" key="22">
    <source>
        <dbReference type="Pfam" id="PF01433"/>
    </source>
</evidence>
<evidence type="ECO:0000256" key="8">
    <source>
        <dbReference type="ARBA" id="ARBA00022692"/>
    </source>
</evidence>
<dbReference type="GO" id="GO:0006508">
    <property type="term" value="P:proteolysis"/>
    <property type="evidence" value="ECO:0007669"/>
    <property type="project" value="UniProtKB-KW"/>
</dbReference>
<sequence>ITINEGMDEYRLPTHVVPLEYKLELDPLLPDISDPTYFNGIVTIKVQVVTETHVIVLHYDDLNISSCSVTDLENNNDTEIAISMVEEYNFYKINNVEGTFEEGKEYSIEIMYEGYHRDDMAGFYRSSYKDEDGNTRWLATTQFQATSARRAFPCFDEPGIKATFEISISRKSGLGAISNMELDEETTDDEWYRFKTTPPMSTYLVAFIVSDFEYGSDENTLKMDEVAVPDFSAGAMENWGLCTYRERLILFHESASTAQHKQSIATVVAHEFAHQWFGDLVSPEWWNYLWLNEGFATYFESFGTALVETEWRLPEQFVVRYVHSALSADSSASSGTMTRDVASPSSIRSLFDTISYSKAGSVIRMMEHFVTTDVFKRGLNKYLIARNHSDANEDHLYEAINEEFQASNPELNVDVKEVMYTWTRQAGYPVLTITASGNNLEITQKRFLLGTLQRPREDRVWTIPLTYVAQDGDFTDTKTKQWMKEATESITRPSDQDKWYMLNVQQTGFYRVNYDAENWQRLIDYLNSDEYDKIHPVNRAQLLDDALMLAREGELDYEVALDLTNYLDRETDYIPWYAALSNLAYLKRRLIGTDNYESFRTYILKKIDSIYNSLGFEDSDQHVDKLHRSLILTWACELDHEECVAISKEKFNSFRTSSSKEYF</sequence>
<dbReference type="InterPro" id="IPR045357">
    <property type="entry name" value="Aminopeptidase_N-like_N"/>
</dbReference>
<keyword evidence="10" id="KW-0732">Signal</keyword>
<dbReference type="GO" id="GO:0098552">
    <property type="term" value="C:side of membrane"/>
    <property type="evidence" value="ECO:0007669"/>
    <property type="project" value="UniProtKB-KW"/>
</dbReference>
<dbReference type="InterPro" id="IPR034016">
    <property type="entry name" value="M1_APN-typ"/>
</dbReference>
<dbReference type="InterPro" id="IPR014782">
    <property type="entry name" value="Peptidase_M1_dom"/>
</dbReference>
<dbReference type="Gene3D" id="1.10.3480.20">
    <property type="match status" value="1"/>
</dbReference>
<dbReference type="Pfam" id="PF17900">
    <property type="entry name" value="Peptidase_M1_N"/>
    <property type="match status" value="1"/>
</dbReference>
<name>A0AAD8E2D1_DIPPU</name>
<keyword evidence="17" id="KW-0325">Glycoprotein</keyword>
<evidence type="ECO:0000256" key="3">
    <source>
        <dbReference type="ARBA" id="ARBA00010136"/>
    </source>
</evidence>
<feature type="non-terminal residue" evidence="25">
    <location>
        <position position="663"/>
    </location>
</feature>
<dbReference type="GO" id="GO:0005737">
    <property type="term" value="C:cytoplasm"/>
    <property type="evidence" value="ECO:0007669"/>
    <property type="project" value="TreeGrafter"/>
</dbReference>
<keyword evidence="4" id="KW-0031">Aminopeptidase</keyword>
<dbReference type="GO" id="GO:0005886">
    <property type="term" value="C:plasma membrane"/>
    <property type="evidence" value="ECO:0007669"/>
    <property type="project" value="UniProtKB-SubCell"/>
</dbReference>
<dbReference type="GO" id="GO:0070006">
    <property type="term" value="F:metalloaminopeptidase activity"/>
    <property type="evidence" value="ECO:0007669"/>
    <property type="project" value="TreeGrafter"/>
</dbReference>
<dbReference type="InterPro" id="IPR001930">
    <property type="entry name" value="Peptidase_M1"/>
</dbReference>
<evidence type="ECO:0000256" key="20">
    <source>
        <dbReference type="PIRSR" id="PIRSR634016-3"/>
    </source>
</evidence>
<dbReference type="PANTHER" id="PTHR11533">
    <property type="entry name" value="PROTEASE M1 ZINC METALLOPROTEASE"/>
    <property type="match status" value="1"/>
</dbReference>
<feature type="non-terminal residue" evidence="25">
    <location>
        <position position="1"/>
    </location>
</feature>
<dbReference type="FunFam" id="2.60.40.1730:FF:000012">
    <property type="entry name" value="Aminopeptidase N"/>
    <property type="match status" value="1"/>
</dbReference>
<evidence type="ECO:0000259" key="24">
    <source>
        <dbReference type="Pfam" id="PF17900"/>
    </source>
</evidence>
<keyword evidence="14" id="KW-1133">Transmembrane helix</keyword>
<evidence type="ECO:0000256" key="10">
    <source>
        <dbReference type="ARBA" id="ARBA00022729"/>
    </source>
</evidence>
<dbReference type="GO" id="GO:0042277">
    <property type="term" value="F:peptide binding"/>
    <property type="evidence" value="ECO:0007669"/>
    <property type="project" value="TreeGrafter"/>
</dbReference>
<comment type="similarity">
    <text evidence="3">Belongs to the peptidase M1 family.</text>
</comment>
<keyword evidence="13" id="KW-0735">Signal-anchor</keyword>
<evidence type="ECO:0000256" key="15">
    <source>
        <dbReference type="ARBA" id="ARBA00023049"/>
    </source>
</evidence>
<dbReference type="FunFam" id="1.10.390.10:FF:000013">
    <property type="entry name" value="Aminopeptidase N"/>
    <property type="match status" value="1"/>
</dbReference>
<feature type="binding site" evidence="20">
    <location>
        <position position="274"/>
    </location>
    <ligand>
        <name>Zn(2+)</name>
        <dbReference type="ChEBI" id="CHEBI:29105"/>
        <note>catalytic</note>
    </ligand>
</feature>
<evidence type="ECO:0000256" key="19">
    <source>
        <dbReference type="PIRSR" id="PIRSR634016-1"/>
    </source>
</evidence>
<dbReference type="SUPFAM" id="SSF55486">
    <property type="entry name" value="Metalloproteases ('zincins'), catalytic domain"/>
    <property type="match status" value="1"/>
</dbReference>
<evidence type="ECO:0000256" key="7">
    <source>
        <dbReference type="ARBA" id="ARBA00022670"/>
    </source>
</evidence>
<evidence type="ECO:0000256" key="2">
    <source>
        <dbReference type="ARBA" id="ARBA00004609"/>
    </source>
</evidence>
<feature type="domain" description="Peptidase M1 membrane alanine aminopeptidase" evidence="22">
    <location>
        <begin position="222"/>
        <end position="422"/>
    </location>
</feature>
<evidence type="ECO:0000256" key="9">
    <source>
        <dbReference type="ARBA" id="ARBA00022723"/>
    </source>
</evidence>
<evidence type="ECO:0000256" key="11">
    <source>
        <dbReference type="ARBA" id="ARBA00022801"/>
    </source>
</evidence>
<evidence type="ECO:0000256" key="14">
    <source>
        <dbReference type="ARBA" id="ARBA00022989"/>
    </source>
</evidence>
<dbReference type="Gene3D" id="1.10.390.10">
    <property type="entry name" value="Neutral Protease Domain 2"/>
    <property type="match status" value="1"/>
</dbReference>
<keyword evidence="7" id="KW-0645">Protease</keyword>
<gene>
    <name evidence="25" type="ORF">L9F63_008684</name>
</gene>
<feature type="domain" description="ERAP1-like C-terminal" evidence="23">
    <location>
        <begin position="499"/>
        <end position="657"/>
    </location>
</feature>
<feature type="active site" description="Proton acceptor" evidence="19">
    <location>
        <position position="271"/>
    </location>
</feature>
<dbReference type="CDD" id="cd09601">
    <property type="entry name" value="M1_APN-Q_like"/>
    <property type="match status" value="1"/>
</dbReference>
<evidence type="ECO:0000256" key="16">
    <source>
        <dbReference type="ARBA" id="ARBA00023136"/>
    </source>
</evidence>
<dbReference type="InterPro" id="IPR027268">
    <property type="entry name" value="Peptidase_M4/M1_CTD_sf"/>
</dbReference>
<evidence type="ECO:0000256" key="1">
    <source>
        <dbReference type="ARBA" id="ARBA00004606"/>
    </source>
</evidence>
<dbReference type="PANTHER" id="PTHR11533:SF290">
    <property type="entry name" value="AMINOPEPTIDASE"/>
    <property type="match status" value="1"/>
</dbReference>
<proteinExistence type="inferred from homology"/>
<dbReference type="PRINTS" id="PR00756">
    <property type="entry name" value="ALADIPTASE"/>
</dbReference>
<feature type="binding site" evidence="20">
    <location>
        <position position="293"/>
    </location>
    <ligand>
        <name>Zn(2+)</name>
        <dbReference type="ChEBI" id="CHEBI:29105"/>
        <note>catalytic</note>
    </ligand>
</feature>
<dbReference type="FunFam" id="2.60.40.1910:FF:000008">
    <property type="entry name" value="Aminopeptidase"/>
    <property type="match status" value="1"/>
</dbReference>
<dbReference type="InterPro" id="IPR042097">
    <property type="entry name" value="Aminopeptidase_N-like_N_sf"/>
</dbReference>
<evidence type="ECO:0000259" key="23">
    <source>
        <dbReference type="Pfam" id="PF11838"/>
    </source>
</evidence>
<evidence type="ECO:0000256" key="6">
    <source>
        <dbReference type="ARBA" id="ARBA00022622"/>
    </source>
</evidence>
<accession>A0AAD8E2D1</accession>
<keyword evidence="6" id="KW-0336">GPI-anchor</keyword>
<keyword evidence="5" id="KW-1003">Cell membrane</keyword>
<evidence type="ECO:0000256" key="5">
    <source>
        <dbReference type="ARBA" id="ARBA00022475"/>
    </source>
</evidence>
<dbReference type="EMBL" id="JASPKZ010010667">
    <property type="protein sequence ID" value="KAJ9573942.1"/>
    <property type="molecule type" value="Genomic_DNA"/>
</dbReference>
<reference evidence="25" key="2">
    <citation type="submission" date="2023-05" db="EMBL/GenBank/DDBJ databases">
        <authorList>
            <person name="Fouks B."/>
        </authorList>
    </citation>
    <scope>NUCLEOTIDE SEQUENCE</scope>
    <source>
        <strain evidence="25">Stay&amp;Tobe</strain>
        <tissue evidence="25">Testes</tissue>
    </source>
</reference>
<feature type="binding site" evidence="20">
    <location>
        <position position="270"/>
    </location>
    <ligand>
        <name>Zn(2+)</name>
        <dbReference type="ChEBI" id="CHEBI:29105"/>
        <note>catalytic</note>
    </ligand>
</feature>
<evidence type="ECO:0000256" key="12">
    <source>
        <dbReference type="ARBA" id="ARBA00022833"/>
    </source>
</evidence>
<keyword evidence="8" id="KW-0812">Transmembrane</keyword>
<protein>
    <recommendedName>
        <fullName evidence="27">Aminopeptidase</fullName>
    </recommendedName>
</protein>
<evidence type="ECO:0000256" key="17">
    <source>
        <dbReference type="ARBA" id="ARBA00023180"/>
    </source>
</evidence>
<evidence type="ECO:0000313" key="25">
    <source>
        <dbReference type="EMBL" id="KAJ9573942.1"/>
    </source>
</evidence>
<comment type="subcellular location">
    <subcellularLocation>
        <location evidence="2">Cell membrane</location>
        <topology evidence="2">Lipid-anchor</topology>
        <topology evidence="2">GPI-anchor</topology>
    </subcellularLocation>
    <subcellularLocation>
        <location evidence="1">Membrane</location>
        <topology evidence="1">Single-pass type II membrane protein</topology>
    </subcellularLocation>
</comment>